<evidence type="ECO:0000256" key="2">
    <source>
        <dbReference type="ARBA" id="ARBA00022722"/>
    </source>
</evidence>
<dbReference type="EMBL" id="VPFL01000025">
    <property type="protein sequence ID" value="TXF10597.1"/>
    <property type="molecule type" value="Genomic_DNA"/>
</dbReference>
<keyword evidence="4" id="KW-0378">Hydrolase</keyword>
<evidence type="ECO:0000313" key="8">
    <source>
        <dbReference type="EMBL" id="TXF10597.1"/>
    </source>
</evidence>
<dbReference type="PANTHER" id="PTHR30636:SF3">
    <property type="entry name" value="UPF0701 PROTEIN YICC"/>
    <property type="match status" value="1"/>
</dbReference>
<comment type="similarity">
    <text evidence="5">Belongs to the YicC/YloC family.</text>
</comment>
<dbReference type="InParanoid" id="A0A5C7EU60"/>
<keyword evidence="2" id="KW-0540">Nuclease</keyword>
<reference evidence="8 9" key="1">
    <citation type="submission" date="2019-08" db="EMBL/GenBank/DDBJ databases">
        <title>Pelomicrobium methylotrophicum gen. nov., sp. nov. a moderately thermophilic, facultatively anaerobic, lithoautotrophic and methylotrophic bacterium isolated from a terrestrial mud volcano.</title>
        <authorList>
            <person name="Slobodkina G.B."/>
            <person name="Merkel A.Y."/>
            <person name="Slobodkin A.I."/>
        </authorList>
    </citation>
    <scope>NUCLEOTIDE SEQUENCE [LARGE SCALE GENOMIC DNA]</scope>
    <source>
        <strain evidence="8 9">SM250</strain>
    </source>
</reference>
<evidence type="ECO:0000256" key="4">
    <source>
        <dbReference type="ARBA" id="ARBA00022801"/>
    </source>
</evidence>
<sequence>MIASMTGFAVASRDLPEATLNVEVRSVNHRFLDIQIRLPDELRSLEPEIRDRLAGRLTRGKVDCRIGIVASPVQQQTGTLNTEMLARLKSLEHLVRATFPEATGLTVSDVLRWPGVFDQATLSVDTVREPCLELLGQVLNELVAARRREGERLKELLLERVARMEALVEEVAPRIPALIAAYQERLSNRLREAMVNLEDERIRQEFTLFASKIDVDEELTRLTAHLQEVKRVLASGGPAGKRLDFLMQELNREANTLGSKSVDAEVSRIAMELKVLIEQMREQIQNVE</sequence>
<accession>A0A5C7EU60</accession>
<evidence type="ECO:0000256" key="3">
    <source>
        <dbReference type="ARBA" id="ARBA00022759"/>
    </source>
</evidence>
<dbReference type="Pfam" id="PF03755">
    <property type="entry name" value="YicC-like_N"/>
    <property type="match status" value="1"/>
</dbReference>
<evidence type="ECO:0000259" key="7">
    <source>
        <dbReference type="Pfam" id="PF08340"/>
    </source>
</evidence>
<evidence type="ECO:0000259" key="6">
    <source>
        <dbReference type="Pfam" id="PF03755"/>
    </source>
</evidence>
<protein>
    <submittedName>
        <fullName evidence="8">YicC family protein</fullName>
    </submittedName>
</protein>
<comment type="caution">
    <text evidence="8">The sequence shown here is derived from an EMBL/GenBank/DDBJ whole genome shotgun (WGS) entry which is preliminary data.</text>
</comment>
<dbReference type="OrthoDB" id="9771229at2"/>
<feature type="domain" description="Endoribonuclease YicC-like C-terminal" evidence="7">
    <location>
        <begin position="173"/>
        <end position="288"/>
    </location>
</feature>
<proteinExistence type="inferred from homology"/>
<dbReference type="NCBIfam" id="TIGR00255">
    <property type="entry name" value="YicC/YloC family endoribonuclease"/>
    <property type="match status" value="1"/>
</dbReference>
<dbReference type="InterPro" id="IPR013527">
    <property type="entry name" value="YicC-like_N"/>
</dbReference>
<evidence type="ECO:0000256" key="5">
    <source>
        <dbReference type="ARBA" id="ARBA00035648"/>
    </source>
</evidence>
<evidence type="ECO:0000256" key="1">
    <source>
        <dbReference type="ARBA" id="ARBA00001968"/>
    </source>
</evidence>
<dbReference type="PANTHER" id="PTHR30636">
    <property type="entry name" value="UPF0701 PROTEIN YICC"/>
    <property type="match status" value="1"/>
</dbReference>
<dbReference type="AlphaFoldDB" id="A0A5C7EU60"/>
<feature type="domain" description="Endoribonuclease YicC-like N-terminal" evidence="6">
    <location>
        <begin position="2"/>
        <end position="154"/>
    </location>
</feature>
<evidence type="ECO:0000313" key="9">
    <source>
        <dbReference type="Proteomes" id="UP000321201"/>
    </source>
</evidence>
<dbReference type="InterPro" id="IPR013551">
    <property type="entry name" value="YicC-like_C"/>
</dbReference>
<dbReference type="Proteomes" id="UP000321201">
    <property type="component" value="Unassembled WGS sequence"/>
</dbReference>
<comment type="cofactor">
    <cofactor evidence="1">
        <name>a divalent metal cation</name>
        <dbReference type="ChEBI" id="CHEBI:60240"/>
    </cofactor>
</comment>
<dbReference type="GO" id="GO:0016787">
    <property type="term" value="F:hydrolase activity"/>
    <property type="evidence" value="ECO:0007669"/>
    <property type="project" value="UniProtKB-KW"/>
</dbReference>
<name>A0A5C7EU60_9PROT</name>
<gene>
    <name evidence="8" type="ORF">FR698_14200</name>
</gene>
<dbReference type="FunCoup" id="A0A5C7EU60">
    <property type="interactions" value="265"/>
</dbReference>
<organism evidence="8 9">
    <name type="scientific">Pelomicrobium methylotrophicum</name>
    <dbReference type="NCBI Taxonomy" id="2602750"/>
    <lineage>
        <taxon>Bacteria</taxon>
        <taxon>Pseudomonadati</taxon>
        <taxon>Pseudomonadota</taxon>
        <taxon>Hydrogenophilia</taxon>
        <taxon>Hydrogenophilia incertae sedis</taxon>
        <taxon>Pelomicrobium</taxon>
    </lineage>
</organism>
<dbReference type="Pfam" id="PF08340">
    <property type="entry name" value="YicC-like_C"/>
    <property type="match status" value="1"/>
</dbReference>
<keyword evidence="9" id="KW-1185">Reference proteome</keyword>
<keyword evidence="3" id="KW-0255">Endonuclease</keyword>
<dbReference type="GO" id="GO:0004521">
    <property type="term" value="F:RNA endonuclease activity"/>
    <property type="evidence" value="ECO:0007669"/>
    <property type="project" value="InterPro"/>
</dbReference>
<dbReference type="InterPro" id="IPR005229">
    <property type="entry name" value="YicC/YloC-like"/>
</dbReference>